<gene>
    <name evidence="1" type="ORF">PN838_18870</name>
</gene>
<dbReference type="RefSeq" id="WP_272181636.1">
    <property type="nucleotide sequence ID" value="NZ_JAQOMS010000002.1"/>
</dbReference>
<evidence type="ECO:0008006" key="3">
    <source>
        <dbReference type="Google" id="ProtNLM"/>
    </source>
</evidence>
<reference evidence="1 2" key="1">
    <citation type="submission" date="2023-01" db="EMBL/GenBank/DDBJ databases">
        <title>Psychrosphaera sp. nov., isolated from marine algae.</title>
        <authorList>
            <person name="Bayburt H."/>
            <person name="Choi B.J."/>
            <person name="Kim J.M."/>
            <person name="Choi D.G."/>
            <person name="Jeon C.O."/>
        </authorList>
    </citation>
    <scope>NUCLEOTIDE SEQUENCE [LARGE SCALE GENOMIC DNA]</scope>
    <source>
        <strain evidence="1 2">G1-22</strain>
    </source>
</reference>
<comment type="caution">
    <text evidence="1">The sequence shown here is derived from an EMBL/GenBank/DDBJ whole genome shotgun (WGS) entry which is preliminary data.</text>
</comment>
<dbReference type="EMBL" id="JAQOMS010000002">
    <property type="protein sequence ID" value="MDC2890437.1"/>
    <property type="molecule type" value="Genomic_DNA"/>
</dbReference>
<accession>A0ABT5FH06</accession>
<name>A0ABT5FH06_9GAMM</name>
<keyword evidence="2" id="KW-1185">Reference proteome</keyword>
<protein>
    <recommendedName>
        <fullName evidence="3">Ig-like domain-containing protein</fullName>
    </recommendedName>
</protein>
<sequence length="151" mass="16829">MQSSASYFDVFDNQSGLTVNVVKRDNTVPVFVPAEEVNLVSNVKYLLIAEVSDPEDDPITFQWQQLSGPDANILRQLGQELEFVAPSVDEHQVLQFKLVASDGRSLAEQLYDINVFPIGTNIPGYNLPTIELGETLTARPWRTSVVSWGNF</sequence>
<organism evidence="1 2">
    <name type="scientific">Psychrosphaera algicola</name>
    <dbReference type="NCBI Taxonomy" id="3023714"/>
    <lineage>
        <taxon>Bacteria</taxon>
        <taxon>Pseudomonadati</taxon>
        <taxon>Pseudomonadota</taxon>
        <taxon>Gammaproteobacteria</taxon>
        <taxon>Alteromonadales</taxon>
        <taxon>Pseudoalteromonadaceae</taxon>
        <taxon>Psychrosphaera</taxon>
    </lineage>
</organism>
<dbReference type="Gene3D" id="2.60.40.3010">
    <property type="match status" value="1"/>
</dbReference>
<evidence type="ECO:0000313" key="1">
    <source>
        <dbReference type="EMBL" id="MDC2890437.1"/>
    </source>
</evidence>
<dbReference type="Proteomes" id="UP001528411">
    <property type="component" value="Unassembled WGS sequence"/>
</dbReference>
<evidence type="ECO:0000313" key="2">
    <source>
        <dbReference type="Proteomes" id="UP001528411"/>
    </source>
</evidence>
<proteinExistence type="predicted"/>